<dbReference type="InterPro" id="IPR017871">
    <property type="entry name" value="ABC_transporter-like_CS"/>
</dbReference>
<dbReference type="EMBL" id="FUYM01000009">
    <property type="protein sequence ID" value="SKB95372.1"/>
    <property type="molecule type" value="Genomic_DNA"/>
</dbReference>
<dbReference type="GO" id="GO:0005524">
    <property type="term" value="F:ATP binding"/>
    <property type="evidence" value="ECO:0007669"/>
    <property type="project" value="UniProtKB-KW"/>
</dbReference>
<organism evidence="6 7">
    <name type="scientific">Rhizorhabdus histidinilytica</name>
    <dbReference type="NCBI Taxonomy" id="439228"/>
    <lineage>
        <taxon>Bacteria</taxon>
        <taxon>Pseudomonadati</taxon>
        <taxon>Pseudomonadota</taxon>
        <taxon>Alphaproteobacteria</taxon>
        <taxon>Sphingomonadales</taxon>
        <taxon>Sphingomonadaceae</taxon>
        <taxon>Rhizorhabdus</taxon>
    </lineage>
</organism>
<dbReference type="CDD" id="cd03221">
    <property type="entry name" value="ABCF_EF-3"/>
    <property type="match status" value="1"/>
</dbReference>
<evidence type="ECO:0000256" key="3">
    <source>
        <dbReference type="ARBA" id="ARBA00022840"/>
    </source>
</evidence>
<keyword evidence="7" id="KW-1185">Reference proteome</keyword>
<name>A0A1T5FGY3_9SPHN</name>
<dbReference type="PROSITE" id="PS50893">
    <property type="entry name" value="ABC_TRANSPORTER_2"/>
    <property type="match status" value="2"/>
</dbReference>
<feature type="compositionally biased region" description="Basic and acidic residues" evidence="4">
    <location>
        <begin position="254"/>
        <end position="274"/>
    </location>
</feature>
<dbReference type="InterPro" id="IPR050611">
    <property type="entry name" value="ABCF"/>
</dbReference>
<evidence type="ECO:0000313" key="7">
    <source>
        <dbReference type="Proteomes" id="UP000189818"/>
    </source>
</evidence>
<evidence type="ECO:0000256" key="4">
    <source>
        <dbReference type="SAM" id="MobiDB-lite"/>
    </source>
</evidence>
<evidence type="ECO:0000313" key="6">
    <source>
        <dbReference type="EMBL" id="SKB95372.1"/>
    </source>
</evidence>
<sequence length="534" mass="56047">MPASITLSQLSWTTPDGRPLLDHLDIVFAPERCGLVGRNGIGKSTLLRLIAGELAPRAGRIAINGTIGVMRQIVDVAPDETIADLFGVRDALALLARAEAGTATLDELAEADWTLGARTLAALGAVGLDAGPEAPLAALSGGQRSRAAIAAAVFAEPDFLLLDEPTNNLDRAGRAAVHDLLAGWRGGAIVVSHDRELLDHMDAIVELSSLGAARHGGNWTAYRARKAIELDAARHDLAQAERRAAETARTAQATRERQQRRDGAGARKAARGDMPRIVAGGRKRQAEESVGAQARLAERQRTETAEALSAARARIERLEPMRVTLASTGLPGDRIVLQLRGVRAGHGPGRLVLDDVDLEVRGPERIALGGANGSGKSTLLAVVTGALAPLSGEVRRAAACALLDQRVSLLDPALSVAANFARLHPGATDNGCRAALARFRFRAEAAEQMVESLSGGQKLRAGLACVLGGETLPPLLILDEPTNHLDLDSVAAIEAGLTAYDGALLVVSHDESFLANIGIERRLELSDGRLAEVG</sequence>
<dbReference type="FunFam" id="3.40.50.300:FF:001320">
    <property type="entry name" value="Heme ABC transporter ATP-binding protein"/>
    <property type="match status" value="1"/>
</dbReference>
<dbReference type="PANTHER" id="PTHR19211">
    <property type="entry name" value="ATP-BINDING TRANSPORT PROTEIN-RELATED"/>
    <property type="match status" value="1"/>
</dbReference>
<keyword evidence="2" id="KW-0547">Nucleotide-binding</keyword>
<proteinExistence type="predicted"/>
<dbReference type="SMART" id="SM00382">
    <property type="entry name" value="AAA"/>
    <property type="match status" value="2"/>
</dbReference>
<protein>
    <submittedName>
        <fullName evidence="6">ATPase components of ABC transporters with duplicated ATPase domains</fullName>
    </submittedName>
</protein>
<dbReference type="PROSITE" id="PS00211">
    <property type="entry name" value="ABC_TRANSPORTER_1"/>
    <property type="match status" value="1"/>
</dbReference>
<dbReference type="SUPFAM" id="SSF52540">
    <property type="entry name" value="P-loop containing nucleoside triphosphate hydrolases"/>
    <property type="match status" value="2"/>
</dbReference>
<dbReference type="STRING" id="439228.SAMN06295920_109183"/>
<dbReference type="Proteomes" id="UP000189818">
    <property type="component" value="Unassembled WGS sequence"/>
</dbReference>
<evidence type="ECO:0000256" key="1">
    <source>
        <dbReference type="ARBA" id="ARBA00022737"/>
    </source>
</evidence>
<evidence type="ECO:0000256" key="2">
    <source>
        <dbReference type="ARBA" id="ARBA00022741"/>
    </source>
</evidence>
<dbReference type="OrthoDB" id="9808609at2"/>
<feature type="domain" description="ABC transporter" evidence="5">
    <location>
        <begin position="337"/>
        <end position="534"/>
    </location>
</feature>
<evidence type="ECO:0000259" key="5">
    <source>
        <dbReference type="PROSITE" id="PS50893"/>
    </source>
</evidence>
<gene>
    <name evidence="6" type="ORF">SAMN06295920_109183</name>
</gene>
<feature type="region of interest" description="Disordered" evidence="4">
    <location>
        <begin position="240"/>
        <end position="303"/>
    </location>
</feature>
<keyword evidence="1" id="KW-0677">Repeat</keyword>
<dbReference type="RefSeq" id="WP_079649764.1">
    <property type="nucleotide sequence ID" value="NZ_FUYM01000009.1"/>
</dbReference>
<dbReference type="GO" id="GO:0016887">
    <property type="term" value="F:ATP hydrolysis activity"/>
    <property type="evidence" value="ECO:0007669"/>
    <property type="project" value="InterPro"/>
</dbReference>
<accession>A0A1T5FGY3</accession>
<feature type="domain" description="ABC transporter" evidence="5">
    <location>
        <begin position="5"/>
        <end position="235"/>
    </location>
</feature>
<dbReference type="Pfam" id="PF00005">
    <property type="entry name" value="ABC_tran"/>
    <property type="match status" value="2"/>
</dbReference>
<dbReference type="InterPro" id="IPR003439">
    <property type="entry name" value="ABC_transporter-like_ATP-bd"/>
</dbReference>
<keyword evidence="3" id="KW-0067">ATP-binding</keyword>
<reference evidence="7" key="1">
    <citation type="submission" date="2017-02" db="EMBL/GenBank/DDBJ databases">
        <authorList>
            <person name="Varghese N."/>
            <person name="Submissions S."/>
        </authorList>
    </citation>
    <scope>NUCLEOTIDE SEQUENCE [LARGE SCALE GENOMIC DNA]</scope>
    <source>
        <strain evidence="7">UM2</strain>
    </source>
</reference>
<dbReference type="InterPro" id="IPR027417">
    <property type="entry name" value="P-loop_NTPase"/>
</dbReference>
<dbReference type="AlphaFoldDB" id="A0A1T5FGY3"/>
<dbReference type="InterPro" id="IPR003593">
    <property type="entry name" value="AAA+_ATPase"/>
</dbReference>
<dbReference type="Gene3D" id="3.40.50.300">
    <property type="entry name" value="P-loop containing nucleotide triphosphate hydrolases"/>
    <property type="match status" value="2"/>
</dbReference>
<dbReference type="PANTHER" id="PTHR19211:SF6">
    <property type="entry name" value="BLL7188 PROTEIN"/>
    <property type="match status" value="1"/>
</dbReference>